<name>A0A139SYP1_9GAMM</name>
<keyword evidence="1" id="KW-0175">Coiled coil</keyword>
<dbReference type="EMBL" id="LSZO01000002">
    <property type="protein sequence ID" value="KXU39520.1"/>
    <property type="molecule type" value="Genomic_DNA"/>
</dbReference>
<comment type="caution">
    <text evidence="3">The sequence shown here is derived from an EMBL/GenBank/DDBJ whole genome shotgun (WGS) entry which is preliminary data.</text>
</comment>
<dbReference type="Proteomes" id="UP000072660">
    <property type="component" value="Unassembled WGS sequence"/>
</dbReference>
<evidence type="ECO:0000256" key="1">
    <source>
        <dbReference type="SAM" id="Coils"/>
    </source>
</evidence>
<keyword evidence="3" id="KW-0238">DNA-binding</keyword>
<proteinExistence type="predicted"/>
<accession>A0A139SYP1</accession>
<dbReference type="Pfam" id="PF11740">
    <property type="entry name" value="KfrA_N"/>
    <property type="match status" value="1"/>
</dbReference>
<dbReference type="AlphaFoldDB" id="A0A139SYP1"/>
<feature type="domain" description="KfrA N-terminal DNA-binding" evidence="2">
    <location>
        <begin position="6"/>
        <end position="119"/>
    </location>
</feature>
<evidence type="ECO:0000313" key="4">
    <source>
        <dbReference type="Proteomes" id="UP000072660"/>
    </source>
</evidence>
<dbReference type="RefSeq" id="WP_068386203.1">
    <property type="nucleotide sequence ID" value="NZ_LSZO01000002.1"/>
</dbReference>
<protein>
    <submittedName>
        <fullName evidence="3">DNA-binding protein</fullName>
    </submittedName>
</protein>
<keyword evidence="4" id="KW-1185">Reference proteome</keyword>
<gene>
    <name evidence="3" type="ORF">AXE65_00625</name>
</gene>
<reference evidence="3 4" key="1">
    <citation type="submission" date="2016-02" db="EMBL/GenBank/DDBJ databases">
        <authorList>
            <person name="Wen L."/>
            <person name="He K."/>
            <person name="Yang H."/>
        </authorList>
    </citation>
    <scope>NUCLEOTIDE SEQUENCE [LARGE SCALE GENOMIC DNA]</scope>
    <source>
        <strain evidence="3 4">CV58</strain>
    </source>
</reference>
<organism evidence="3 4">
    <name type="scientific">Ventosimonas gracilis</name>
    <dbReference type="NCBI Taxonomy" id="1680762"/>
    <lineage>
        <taxon>Bacteria</taxon>
        <taxon>Pseudomonadati</taxon>
        <taxon>Pseudomonadota</taxon>
        <taxon>Gammaproteobacteria</taxon>
        <taxon>Pseudomonadales</taxon>
        <taxon>Ventosimonadaceae</taxon>
        <taxon>Ventosimonas</taxon>
    </lineage>
</organism>
<dbReference type="GO" id="GO:0003677">
    <property type="term" value="F:DNA binding"/>
    <property type="evidence" value="ECO:0007669"/>
    <property type="project" value="UniProtKB-KW"/>
</dbReference>
<feature type="coiled-coil region" evidence="1">
    <location>
        <begin position="92"/>
        <end position="195"/>
    </location>
</feature>
<evidence type="ECO:0000259" key="2">
    <source>
        <dbReference type="Pfam" id="PF11740"/>
    </source>
</evidence>
<dbReference type="InterPro" id="IPR021104">
    <property type="entry name" value="KfrA_DNA-bd_N"/>
</dbReference>
<evidence type="ECO:0000313" key="3">
    <source>
        <dbReference type="EMBL" id="KXU39520.1"/>
    </source>
</evidence>
<sequence length="207" mass="22609">MKQVVTQQAVDAAADAIVTAGGKPTFRLIQQRVGGSFTTLKPMLADWEARREKGEEAAVEVPDTLLTRGADLVRSIYAEVALQARVEAEAVRKDAETRVGAMKGELSEATEEIARLEAQDAARADELALLREENRALELKVGRLEERAEHARRMEVELRETRSTLAKAEQQVIDLQGQLAKAGDVQQQLASLEERLAAAGVTPKGKK</sequence>